<reference evidence="1" key="1">
    <citation type="journal article" date="2014" name="Int. J. Syst. Evol. Microbiol.">
        <title>Complete genome sequence of Corynebacterium casei LMG S-19264T (=DSM 44701T), isolated from a smear-ripened cheese.</title>
        <authorList>
            <consortium name="US DOE Joint Genome Institute (JGI-PGF)"/>
            <person name="Walter F."/>
            <person name="Albersmeier A."/>
            <person name="Kalinowski J."/>
            <person name="Ruckert C."/>
        </authorList>
    </citation>
    <scope>NUCLEOTIDE SEQUENCE</scope>
    <source>
        <strain evidence="1">CGMCC 4.7430</strain>
    </source>
</reference>
<evidence type="ECO:0000313" key="1">
    <source>
        <dbReference type="EMBL" id="GGP01689.1"/>
    </source>
</evidence>
<dbReference type="Proteomes" id="UP000660745">
    <property type="component" value="Unassembled WGS sequence"/>
</dbReference>
<name>A0A917ZZ85_9ACTN</name>
<comment type="caution">
    <text evidence="1">The sequence shown here is derived from an EMBL/GenBank/DDBJ whole genome shotgun (WGS) entry which is preliminary data.</text>
</comment>
<sequence length="140" mass="15052">MLTARLSRVALPDHADQKYGHDLLPALLEPGTYSVRSEHSEPPWEVDAEARGVHLQVYSLSYGPPGLVGVAPGDVRGTALIRERCDGCCCGLDGRSGSNLACVESGWPWRPALTTAGSGRWCGWIHEPCARSASMVRLTP</sequence>
<protein>
    <submittedName>
        <fullName evidence="1">Uncharacterized protein</fullName>
    </submittedName>
</protein>
<dbReference type="EMBL" id="BMNK01000001">
    <property type="protein sequence ID" value="GGP01689.1"/>
    <property type="molecule type" value="Genomic_DNA"/>
</dbReference>
<organism evidence="1 2">
    <name type="scientific">Nonomuraea glycinis</name>
    <dbReference type="NCBI Taxonomy" id="2047744"/>
    <lineage>
        <taxon>Bacteria</taxon>
        <taxon>Bacillati</taxon>
        <taxon>Actinomycetota</taxon>
        <taxon>Actinomycetes</taxon>
        <taxon>Streptosporangiales</taxon>
        <taxon>Streptosporangiaceae</taxon>
        <taxon>Nonomuraea</taxon>
    </lineage>
</organism>
<evidence type="ECO:0000313" key="2">
    <source>
        <dbReference type="Proteomes" id="UP000660745"/>
    </source>
</evidence>
<dbReference type="RefSeq" id="WP_225276800.1">
    <property type="nucleotide sequence ID" value="NZ_BMNK01000001.1"/>
</dbReference>
<keyword evidence="2" id="KW-1185">Reference proteome</keyword>
<accession>A0A917ZZ85</accession>
<gene>
    <name evidence="1" type="ORF">GCM10012278_05930</name>
</gene>
<reference evidence="1" key="2">
    <citation type="submission" date="2020-09" db="EMBL/GenBank/DDBJ databases">
        <authorList>
            <person name="Sun Q."/>
            <person name="Zhou Y."/>
        </authorList>
    </citation>
    <scope>NUCLEOTIDE SEQUENCE</scope>
    <source>
        <strain evidence="1">CGMCC 4.7430</strain>
    </source>
</reference>
<dbReference type="AlphaFoldDB" id="A0A917ZZ85"/>
<proteinExistence type="predicted"/>